<protein>
    <submittedName>
        <fullName evidence="4">Putative DNA-binding transcriptional regulator</fullName>
    </submittedName>
</protein>
<feature type="domain" description="HTH tetR-type" evidence="3">
    <location>
        <begin position="12"/>
        <end position="73"/>
    </location>
</feature>
<dbReference type="PROSITE" id="PS50977">
    <property type="entry name" value="HTH_TETR_2"/>
    <property type="match status" value="1"/>
</dbReference>
<dbReference type="KEGG" id="hpse:HPF_15765"/>
<evidence type="ECO:0000313" key="5">
    <source>
        <dbReference type="Proteomes" id="UP000293912"/>
    </source>
</evidence>
<dbReference type="InterPro" id="IPR001647">
    <property type="entry name" value="HTH_TetR"/>
</dbReference>
<evidence type="ECO:0000259" key="3">
    <source>
        <dbReference type="PROSITE" id="PS50977"/>
    </source>
</evidence>
<dbReference type="InterPro" id="IPR050109">
    <property type="entry name" value="HTH-type_TetR-like_transc_reg"/>
</dbReference>
<name>A0A4P6X214_HYDPS</name>
<evidence type="ECO:0000256" key="1">
    <source>
        <dbReference type="ARBA" id="ARBA00023125"/>
    </source>
</evidence>
<dbReference type="SUPFAM" id="SSF46689">
    <property type="entry name" value="Homeodomain-like"/>
    <property type="match status" value="1"/>
</dbReference>
<accession>A0A4P6X214</accession>
<keyword evidence="5" id="KW-1185">Reference proteome</keyword>
<organism evidence="4 5">
    <name type="scientific">Hydrogenophaga pseudoflava</name>
    <name type="common">Pseudomonas carboxydoflava</name>
    <dbReference type="NCBI Taxonomy" id="47421"/>
    <lineage>
        <taxon>Bacteria</taxon>
        <taxon>Pseudomonadati</taxon>
        <taxon>Pseudomonadota</taxon>
        <taxon>Betaproteobacteria</taxon>
        <taxon>Burkholderiales</taxon>
        <taxon>Comamonadaceae</taxon>
        <taxon>Hydrogenophaga</taxon>
    </lineage>
</organism>
<reference evidence="4 5" key="1">
    <citation type="submission" date="2019-03" db="EMBL/GenBank/DDBJ databases">
        <authorList>
            <person name="Sebastian G."/>
            <person name="Baumann P."/>
            <person name="Ruckert C."/>
            <person name="Kalinowski J."/>
            <person name="Nebel B."/>
            <person name="Takors R."/>
            <person name="Blombach B."/>
        </authorList>
    </citation>
    <scope>NUCLEOTIDE SEQUENCE [LARGE SCALE GENOMIC DNA]</scope>
    <source>
        <strain evidence="4 5">DSM 1084</strain>
    </source>
</reference>
<dbReference type="InterPro" id="IPR009057">
    <property type="entry name" value="Homeodomain-like_sf"/>
</dbReference>
<dbReference type="Gene3D" id="1.10.357.10">
    <property type="entry name" value="Tetracycline Repressor, domain 2"/>
    <property type="match status" value="1"/>
</dbReference>
<dbReference type="EMBL" id="CP037867">
    <property type="protein sequence ID" value="QBM29149.1"/>
    <property type="molecule type" value="Genomic_DNA"/>
</dbReference>
<dbReference type="Proteomes" id="UP000293912">
    <property type="component" value="Chromosome"/>
</dbReference>
<evidence type="ECO:0000313" key="4">
    <source>
        <dbReference type="EMBL" id="QBM29149.1"/>
    </source>
</evidence>
<dbReference type="GO" id="GO:0003700">
    <property type="term" value="F:DNA-binding transcription factor activity"/>
    <property type="evidence" value="ECO:0007669"/>
    <property type="project" value="TreeGrafter"/>
</dbReference>
<sequence>MSTLKPVRSDGRETKVRMKAVAQRLFAQHGIDGVTVADIVAAAGQRNKASLQYHFGSKDELIGELLVDGAQKVDAFRLALLDQMAADGGPRHVRDVLDAFVRPVYQLTVTEAEGSTYLRFLSNVQLTHRALFRVHIGAKWNAGYRRCLEHFRQLLAHIPAPVLEQRMSLVAIYTTTVFSIKEAPADDAPASSRLWTRNFTLDNILDTFEAMLVCVPSAGTLEKLK</sequence>
<dbReference type="AlphaFoldDB" id="A0A4P6X214"/>
<proteinExistence type="predicted"/>
<gene>
    <name evidence="4" type="ORF">HPF_15765</name>
</gene>
<feature type="DNA-binding region" description="H-T-H motif" evidence="2">
    <location>
        <begin position="36"/>
        <end position="55"/>
    </location>
</feature>
<dbReference type="Pfam" id="PF00440">
    <property type="entry name" value="TetR_N"/>
    <property type="match status" value="1"/>
</dbReference>
<dbReference type="PANTHER" id="PTHR30055:SF146">
    <property type="entry name" value="HTH-TYPE TRANSCRIPTIONAL DUAL REGULATOR CECR"/>
    <property type="match status" value="1"/>
</dbReference>
<keyword evidence="1 2" id="KW-0238">DNA-binding</keyword>
<evidence type="ECO:0000256" key="2">
    <source>
        <dbReference type="PROSITE-ProRule" id="PRU00335"/>
    </source>
</evidence>
<dbReference type="PANTHER" id="PTHR30055">
    <property type="entry name" value="HTH-TYPE TRANSCRIPTIONAL REGULATOR RUTR"/>
    <property type="match status" value="1"/>
</dbReference>
<dbReference type="RefSeq" id="WP_243721593.1">
    <property type="nucleotide sequence ID" value="NZ_CP037867.1"/>
</dbReference>
<dbReference type="GO" id="GO:0000976">
    <property type="term" value="F:transcription cis-regulatory region binding"/>
    <property type="evidence" value="ECO:0007669"/>
    <property type="project" value="TreeGrafter"/>
</dbReference>